<evidence type="ECO:0000313" key="4">
    <source>
        <dbReference type="Proteomes" id="UP001176517"/>
    </source>
</evidence>
<protein>
    <submittedName>
        <fullName evidence="3">Uncharacterized protein</fullName>
    </submittedName>
</protein>
<keyword evidence="2" id="KW-0732">Signal</keyword>
<feature type="signal peptide" evidence="2">
    <location>
        <begin position="1"/>
        <end position="20"/>
    </location>
</feature>
<feature type="region of interest" description="Disordered" evidence="1">
    <location>
        <begin position="25"/>
        <end position="47"/>
    </location>
</feature>
<evidence type="ECO:0000256" key="1">
    <source>
        <dbReference type="SAM" id="MobiDB-lite"/>
    </source>
</evidence>
<evidence type="ECO:0000256" key="2">
    <source>
        <dbReference type="SAM" id="SignalP"/>
    </source>
</evidence>
<organism evidence="3 4">
    <name type="scientific">Tilletia horrida</name>
    <dbReference type="NCBI Taxonomy" id="155126"/>
    <lineage>
        <taxon>Eukaryota</taxon>
        <taxon>Fungi</taxon>
        <taxon>Dikarya</taxon>
        <taxon>Basidiomycota</taxon>
        <taxon>Ustilaginomycotina</taxon>
        <taxon>Exobasidiomycetes</taxon>
        <taxon>Tilletiales</taxon>
        <taxon>Tilletiaceae</taxon>
        <taxon>Tilletia</taxon>
    </lineage>
</organism>
<feature type="chain" id="PRO_5042920559" evidence="2">
    <location>
        <begin position="21"/>
        <end position="86"/>
    </location>
</feature>
<name>A0AAN6GIN4_9BASI</name>
<keyword evidence="4" id="KW-1185">Reference proteome</keyword>
<reference evidence="3" key="1">
    <citation type="journal article" date="2023" name="PhytoFront">
        <title>Draft Genome Resources of Seven Strains of Tilletia horrida, Causal Agent of Kernel Smut of Rice.</title>
        <authorList>
            <person name="Khanal S."/>
            <person name="Antony Babu S."/>
            <person name="Zhou X.G."/>
        </authorList>
    </citation>
    <scope>NUCLEOTIDE SEQUENCE</scope>
    <source>
        <strain evidence="3">TX6</strain>
    </source>
</reference>
<proteinExistence type="predicted"/>
<comment type="caution">
    <text evidence="3">The sequence shown here is derived from an EMBL/GenBank/DDBJ whole genome shotgun (WGS) entry which is preliminary data.</text>
</comment>
<dbReference type="AlphaFoldDB" id="A0AAN6GIN4"/>
<dbReference type="EMBL" id="JAPDMZ010000619">
    <property type="protein sequence ID" value="KAK0542122.1"/>
    <property type="molecule type" value="Genomic_DNA"/>
</dbReference>
<accession>A0AAN6GIN4</accession>
<sequence>MFYPKLVAPALLVFVTIAAATPARERGILPPPDTRPHVPGYSPPDIPDPPVPTRFELCMDQCKLATPRDCRYHCQVCEKHPLSKGC</sequence>
<dbReference type="Proteomes" id="UP001176517">
    <property type="component" value="Unassembled WGS sequence"/>
</dbReference>
<gene>
    <name evidence="3" type="ORF">OC846_006837</name>
</gene>
<evidence type="ECO:0000313" key="3">
    <source>
        <dbReference type="EMBL" id="KAK0542122.1"/>
    </source>
</evidence>